<dbReference type="EMBL" id="AP019377">
    <property type="protein sequence ID" value="BBH95019.1"/>
    <property type="molecule type" value="Genomic_DNA"/>
</dbReference>
<keyword evidence="3" id="KW-1133">Transmembrane helix</keyword>
<keyword evidence="1" id="KW-0175">Coiled coil</keyword>
<organism evidence="4">
    <name type="scientific">Thermogemmatispora argillosa</name>
    <dbReference type="NCBI Taxonomy" id="2045280"/>
    <lineage>
        <taxon>Bacteria</taxon>
        <taxon>Bacillati</taxon>
        <taxon>Chloroflexota</taxon>
        <taxon>Ktedonobacteria</taxon>
        <taxon>Thermogemmatisporales</taxon>
        <taxon>Thermogemmatisporaceae</taxon>
        <taxon>Thermogemmatispora</taxon>
    </lineage>
</organism>
<name>A0A455T678_9CHLR</name>
<feature type="transmembrane region" description="Helical" evidence="3">
    <location>
        <begin position="6"/>
        <end position="24"/>
    </location>
</feature>
<evidence type="ECO:0000256" key="3">
    <source>
        <dbReference type="SAM" id="Phobius"/>
    </source>
</evidence>
<evidence type="ECO:0000256" key="1">
    <source>
        <dbReference type="SAM" id="Coils"/>
    </source>
</evidence>
<keyword evidence="3" id="KW-0812">Transmembrane</keyword>
<gene>
    <name evidence="4" type="ORF">KTA_32180</name>
</gene>
<reference evidence="4" key="1">
    <citation type="submission" date="2018-12" db="EMBL/GenBank/DDBJ databases">
        <title>Novel natural products biosynthetic potential of the class Ktedonobacteria.</title>
        <authorList>
            <person name="Zheng Y."/>
            <person name="Saitou A."/>
            <person name="Wang C.M."/>
            <person name="Toyoda A."/>
            <person name="Minakuchi Y."/>
            <person name="Sekiguchi Y."/>
            <person name="Ueda K."/>
            <person name="Takano H."/>
            <person name="Sakai Y."/>
            <person name="Yokota A."/>
            <person name="Yabe S."/>
        </authorList>
    </citation>
    <scope>NUCLEOTIDE SEQUENCE</scope>
    <source>
        <strain evidence="4">A3-2</strain>
    </source>
</reference>
<evidence type="ECO:0000256" key="2">
    <source>
        <dbReference type="SAM" id="MobiDB-lite"/>
    </source>
</evidence>
<protein>
    <submittedName>
        <fullName evidence="4">Uncharacterized protein</fullName>
    </submittedName>
</protein>
<feature type="compositionally biased region" description="Basic and acidic residues" evidence="2">
    <location>
        <begin position="122"/>
        <end position="131"/>
    </location>
</feature>
<dbReference type="AlphaFoldDB" id="A0A455T678"/>
<keyword evidence="3" id="KW-0472">Membrane</keyword>
<feature type="coiled-coil region" evidence="1">
    <location>
        <begin position="40"/>
        <end position="67"/>
    </location>
</feature>
<proteinExistence type="predicted"/>
<evidence type="ECO:0000313" key="4">
    <source>
        <dbReference type="EMBL" id="BBH95019.1"/>
    </source>
</evidence>
<feature type="region of interest" description="Disordered" evidence="2">
    <location>
        <begin position="110"/>
        <end position="131"/>
    </location>
</feature>
<accession>A0A455T678</accession>
<sequence length="131" mass="14694">MQDFLSLTNVFITLALITGAFVAYHHGFARTADEVKARVISVMQHEIDALKDRLATLEKENLRLSQIIGTIRLALQQRGLYITIDGELVSIHDQRGYCTQASRIIEKEPFPPTVSSAAHPNTDIDFRNEEG</sequence>